<accession>A0A513X077</accession>
<keyword evidence="9 13" id="KW-0520">NAD</keyword>
<keyword evidence="8 13" id="KW-1133">Transmembrane helix</keyword>
<dbReference type="GO" id="GO:0008137">
    <property type="term" value="F:NADH dehydrogenase (ubiquinone) activity"/>
    <property type="evidence" value="ECO:0007669"/>
    <property type="project" value="UniProtKB-UniRule"/>
</dbReference>
<proteinExistence type="inferred from homology"/>
<keyword evidence="10 13" id="KW-0830">Ubiquinone</keyword>
<dbReference type="Gene3D" id="1.20.58.1610">
    <property type="entry name" value="NADH:ubiquinone/plastoquinone oxidoreductase, chain 3"/>
    <property type="match status" value="1"/>
</dbReference>
<dbReference type="InterPro" id="IPR000440">
    <property type="entry name" value="NADH_UbQ/plastoQ_OxRdtase_su3"/>
</dbReference>
<dbReference type="PANTHER" id="PTHR11058">
    <property type="entry name" value="NADH-UBIQUINONE OXIDOREDUCTASE CHAIN 3"/>
    <property type="match status" value="1"/>
</dbReference>
<evidence type="ECO:0000313" key="14">
    <source>
        <dbReference type="EMBL" id="QDH07329.1"/>
    </source>
</evidence>
<evidence type="ECO:0000256" key="13">
    <source>
        <dbReference type="RuleBase" id="RU003640"/>
    </source>
</evidence>
<reference evidence="14" key="1">
    <citation type="journal article" date="2019" name="Mar. Biol. Res.">
        <title>Mitochondrial gene rearrangement and phylogenetic relationships in the Amphilepidida and Ophiacanthida (Echinodermata, Ophiuroidea).</title>
        <authorList>
            <person name="Lee T."/>
            <person name="Bae Y.J."/>
            <person name="Shin S."/>
        </authorList>
    </citation>
    <scope>NUCLEOTIDE SEQUENCE</scope>
</reference>
<keyword evidence="6 13" id="KW-0812">Transmembrane</keyword>
<evidence type="ECO:0000256" key="11">
    <source>
        <dbReference type="ARBA" id="ARBA00023136"/>
    </source>
</evidence>
<feature type="transmembrane region" description="Helical" evidence="13">
    <location>
        <begin position="56"/>
        <end position="76"/>
    </location>
</feature>
<keyword evidence="7 13" id="KW-1278">Translocase</keyword>
<keyword evidence="13 14" id="KW-0496">Mitochondrion</keyword>
<comment type="subcellular location">
    <subcellularLocation>
        <location evidence="1">Membrane</location>
        <topology evidence="1">Multi-pass membrane protein</topology>
    </subcellularLocation>
    <subcellularLocation>
        <location evidence="13">Mitochondrion membrane</location>
        <topology evidence="13">Multi-pass membrane protein</topology>
    </subcellularLocation>
</comment>
<keyword evidence="11 13" id="KW-0472">Membrane</keyword>
<evidence type="ECO:0000256" key="8">
    <source>
        <dbReference type="ARBA" id="ARBA00022989"/>
    </source>
</evidence>
<dbReference type="FunFam" id="1.20.58.1610:FF:000004">
    <property type="entry name" value="NADH-quinone oxidoreductase subunit A"/>
    <property type="match status" value="1"/>
</dbReference>
<evidence type="ECO:0000256" key="10">
    <source>
        <dbReference type="ARBA" id="ARBA00023075"/>
    </source>
</evidence>
<protein>
    <recommendedName>
        <fullName evidence="4 13">NADH-ubiquinone oxidoreductase chain 3</fullName>
        <ecNumber evidence="3 13">7.1.1.2</ecNumber>
    </recommendedName>
</protein>
<evidence type="ECO:0000256" key="1">
    <source>
        <dbReference type="ARBA" id="ARBA00004141"/>
    </source>
</evidence>
<evidence type="ECO:0000256" key="5">
    <source>
        <dbReference type="ARBA" id="ARBA00022448"/>
    </source>
</evidence>
<gene>
    <name evidence="14" type="primary">ND3</name>
</gene>
<evidence type="ECO:0000256" key="4">
    <source>
        <dbReference type="ARBA" id="ARBA00021007"/>
    </source>
</evidence>
<feature type="transmembrane region" description="Helical" evidence="13">
    <location>
        <begin position="6"/>
        <end position="25"/>
    </location>
</feature>
<dbReference type="EC" id="7.1.1.2" evidence="3 13"/>
<dbReference type="Pfam" id="PF00507">
    <property type="entry name" value="Oxidored_q4"/>
    <property type="match status" value="1"/>
</dbReference>
<keyword evidence="5 13" id="KW-0813">Transport</keyword>
<dbReference type="AlphaFoldDB" id="A0A513X077"/>
<comment type="similarity">
    <text evidence="2 13">Belongs to the complex I subunit 3 family.</text>
</comment>
<geneLocation type="mitochondrion" evidence="14"/>
<evidence type="ECO:0000256" key="9">
    <source>
        <dbReference type="ARBA" id="ARBA00023027"/>
    </source>
</evidence>
<sequence>MSLFNSFLIITILLTLALFIIGHFLPVRNPDINKIHPYECGFDPITSNRLPFSFRFFLVAILFLIFDLEIAIVLPIPLSFLTSNLNNSILPLLFFFFILVIGLIYEWYNGGLEWAE</sequence>
<dbReference type="GO" id="GO:0031966">
    <property type="term" value="C:mitochondrial membrane"/>
    <property type="evidence" value="ECO:0007669"/>
    <property type="project" value="UniProtKB-SubCell"/>
</dbReference>
<evidence type="ECO:0000256" key="6">
    <source>
        <dbReference type="ARBA" id="ARBA00022692"/>
    </source>
</evidence>
<dbReference type="PANTHER" id="PTHR11058:SF9">
    <property type="entry name" value="NADH-UBIQUINONE OXIDOREDUCTASE CHAIN 3"/>
    <property type="match status" value="1"/>
</dbReference>
<keyword evidence="13" id="KW-0249">Electron transport</keyword>
<evidence type="ECO:0000256" key="3">
    <source>
        <dbReference type="ARBA" id="ARBA00012944"/>
    </source>
</evidence>
<evidence type="ECO:0000256" key="12">
    <source>
        <dbReference type="ARBA" id="ARBA00049551"/>
    </source>
</evidence>
<dbReference type="GO" id="GO:0030964">
    <property type="term" value="C:NADH dehydrogenase complex"/>
    <property type="evidence" value="ECO:0007669"/>
    <property type="project" value="TreeGrafter"/>
</dbReference>
<dbReference type="EMBL" id="MH424435">
    <property type="protein sequence ID" value="QDH07329.1"/>
    <property type="molecule type" value="Genomic_DNA"/>
</dbReference>
<evidence type="ECO:0000256" key="2">
    <source>
        <dbReference type="ARBA" id="ARBA00008472"/>
    </source>
</evidence>
<comment type="catalytic activity">
    <reaction evidence="12 13">
        <text>a ubiquinone + NADH + 5 H(+)(in) = a ubiquinol + NAD(+) + 4 H(+)(out)</text>
        <dbReference type="Rhea" id="RHEA:29091"/>
        <dbReference type="Rhea" id="RHEA-COMP:9565"/>
        <dbReference type="Rhea" id="RHEA-COMP:9566"/>
        <dbReference type="ChEBI" id="CHEBI:15378"/>
        <dbReference type="ChEBI" id="CHEBI:16389"/>
        <dbReference type="ChEBI" id="CHEBI:17976"/>
        <dbReference type="ChEBI" id="CHEBI:57540"/>
        <dbReference type="ChEBI" id="CHEBI:57945"/>
        <dbReference type="EC" id="7.1.1.2"/>
    </reaction>
</comment>
<name>A0A513X077_9ECHI</name>
<organism evidence="14">
    <name type="scientific">Ophiarachnella infernalis</name>
    <dbReference type="NCBI Taxonomy" id="2587522"/>
    <lineage>
        <taxon>Eukaryota</taxon>
        <taxon>Metazoa</taxon>
        <taxon>Echinodermata</taxon>
        <taxon>Eleutherozoa</taxon>
        <taxon>Asterozoa</taxon>
        <taxon>Ophiuroidea</taxon>
        <taxon>Myophiuroidea</taxon>
        <taxon>Metophiurida</taxon>
        <taxon>Ophintegrida</taxon>
        <taxon>Amphilepidida</taxon>
        <taxon>Ophiurina</taxon>
        <taxon>Ophiodermatina</taxon>
        <taxon>Ophiodermatidae</taxon>
        <taxon>Ophiarachnella</taxon>
    </lineage>
</organism>
<dbReference type="InterPro" id="IPR038430">
    <property type="entry name" value="NDAH_ubi_oxred_su3_sf"/>
</dbReference>
<evidence type="ECO:0000256" key="7">
    <source>
        <dbReference type="ARBA" id="ARBA00022967"/>
    </source>
</evidence>
<keyword evidence="13" id="KW-0679">Respiratory chain</keyword>
<feature type="transmembrane region" description="Helical" evidence="13">
    <location>
        <begin position="88"/>
        <end position="108"/>
    </location>
</feature>
<comment type="function">
    <text evidence="13">Core subunit of the mitochondrial membrane respiratory chain NADH dehydrogenase (Complex I) which catalyzes electron transfer from NADH through the respiratory chain, using ubiquinone as an electron acceptor. Essential for the catalytic activity of complex I.</text>
</comment>